<dbReference type="EMBL" id="AP012029">
    <property type="protein sequence ID" value="BAJ64388.1"/>
    <property type="molecule type" value="Genomic_DNA"/>
</dbReference>
<feature type="transmembrane region" description="Helical" evidence="1">
    <location>
        <begin position="53"/>
        <end position="75"/>
    </location>
</feature>
<name>E8MYQ2_ANATU</name>
<organism evidence="2 3">
    <name type="scientific">Anaerolinea thermophila (strain DSM 14523 / JCM 11388 / NBRC 100420 / UNI-1)</name>
    <dbReference type="NCBI Taxonomy" id="926569"/>
    <lineage>
        <taxon>Bacteria</taxon>
        <taxon>Bacillati</taxon>
        <taxon>Chloroflexota</taxon>
        <taxon>Anaerolineae</taxon>
        <taxon>Anaerolineales</taxon>
        <taxon>Anaerolineaceae</taxon>
        <taxon>Anaerolinea</taxon>
    </lineage>
</organism>
<proteinExistence type="predicted"/>
<dbReference type="PANTHER" id="PTHR39165">
    <property type="entry name" value="IG HYPOTHETICAL 17883"/>
    <property type="match status" value="1"/>
</dbReference>
<dbReference type="STRING" id="926569.ANT_23620"/>
<reference evidence="2 3" key="1">
    <citation type="submission" date="2010-12" db="EMBL/GenBank/DDBJ databases">
        <title>Whole genome sequence of Anaerolinea thermophila UNI-1.</title>
        <authorList>
            <person name="Narita-Yamada S."/>
            <person name="Kishi E."/>
            <person name="Watanabe Y."/>
            <person name="Takasaki K."/>
            <person name="Ankai A."/>
            <person name="Oguchi A."/>
            <person name="Fukui S."/>
            <person name="Takahashi M."/>
            <person name="Yashiro I."/>
            <person name="Hosoyama A."/>
            <person name="Sekiguchi Y."/>
            <person name="Hanada S."/>
            <person name="Fujita N."/>
        </authorList>
    </citation>
    <scope>NUCLEOTIDE SEQUENCE [LARGE SCALE GENOMIC DNA]</scope>
    <source>
        <strain evidence="3">DSM 14523 / JCM 11388 / NBRC 100420 / UNI-1</strain>
    </source>
</reference>
<feature type="transmembrane region" description="Helical" evidence="1">
    <location>
        <begin position="138"/>
        <end position="165"/>
    </location>
</feature>
<dbReference type="InParanoid" id="E8MYQ2"/>
<dbReference type="InterPro" id="IPR007403">
    <property type="entry name" value="DUF456"/>
</dbReference>
<dbReference type="HOGENOM" id="CLU_109297_3_1_0"/>
<evidence type="ECO:0000256" key="1">
    <source>
        <dbReference type="SAM" id="Phobius"/>
    </source>
</evidence>
<dbReference type="FunCoup" id="E8MYQ2">
    <property type="interactions" value="5"/>
</dbReference>
<dbReference type="PANTHER" id="PTHR39165:SF1">
    <property type="entry name" value="DUF456 DOMAIN-CONTAINING PROTEIN"/>
    <property type="match status" value="1"/>
</dbReference>
<evidence type="ECO:0000313" key="2">
    <source>
        <dbReference type="EMBL" id="BAJ64388.1"/>
    </source>
</evidence>
<accession>E8MYQ2</accession>
<dbReference type="Proteomes" id="UP000008922">
    <property type="component" value="Chromosome"/>
</dbReference>
<keyword evidence="1" id="KW-0812">Transmembrane</keyword>
<keyword evidence="3" id="KW-1185">Reference proteome</keyword>
<keyword evidence="1" id="KW-0472">Membrane</keyword>
<dbReference type="KEGG" id="atm:ANT_23620"/>
<protein>
    <submittedName>
        <fullName evidence="2">Hypothetical membrane protein</fullName>
    </submittedName>
</protein>
<dbReference type="RefSeq" id="WP_013560754.1">
    <property type="nucleotide sequence ID" value="NC_014960.1"/>
</dbReference>
<evidence type="ECO:0000313" key="3">
    <source>
        <dbReference type="Proteomes" id="UP000008922"/>
    </source>
</evidence>
<dbReference type="Pfam" id="PF04306">
    <property type="entry name" value="DUF456"/>
    <property type="match status" value="1"/>
</dbReference>
<keyword evidence="1" id="KW-1133">Transmembrane helix</keyword>
<dbReference type="eggNOG" id="COG2839">
    <property type="taxonomic scope" value="Bacteria"/>
</dbReference>
<feature type="transmembrane region" description="Helical" evidence="1">
    <location>
        <begin position="87"/>
        <end position="118"/>
    </location>
</feature>
<gene>
    <name evidence="2" type="ordered locus">ANT_23620</name>
</gene>
<dbReference type="AlphaFoldDB" id="E8MYQ2"/>
<feature type="transmembrane region" description="Helical" evidence="1">
    <location>
        <begin position="12"/>
        <end position="41"/>
    </location>
</feature>
<sequence>MEFTELLRYSFYAIILSVMLFGLLGLIIPILPGLVIIWVAALVFGIVEGFSSAGWVFFAAMTVLMLVGSVIDNFIMGASARQKGAPWTTILVALVLGIVGSVLLPPFGGVIAALLGLFGLEYYRQRDWRKALDTTTGMAVGCGGAVLIRAGMGVIMIILWLIWALRF</sequence>